<dbReference type="InterPro" id="IPR046341">
    <property type="entry name" value="SET_dom_sf"/>
</dbReference>
<dbReference type="SMART" id="SM00317">
    <property type="entry name" value="SET"/>
    <property type="match status" value="1"/>
</dbReference>
<keyword evidence="3" id="KW-0489">Methyltransferase</keyword>
<dbReference type="GO" id="GO:0005634">
    <property type="term" value="C:nucleus"/>
    <property type="evidence" value="ECO:0007669"/>
    <property type="project" value="InterPro"/>
</dbReference>
<reference evidence="12" key="2">
    <citation type="journal article" date="2023" name="IMA Fungus">
        <title>Comparative genomic study of the Penicillium genus elucidates a diverse pangenome and 15 lateral gene transfer events.</title>
        <authorList>
            <person name="Petersen C."/>
            <person name="Sorensen T."/>
            <person name="Nielsen M.R."/>
            <person name="Sondergaard T.E."/>
            <person name="Sorensen J.L."/>
            <person name="Fitzpatrick D.A."/>
            <person name="Frisvad J.C."/>
            <person name="Nielsen K.L."/>
        </authorList>
    </citation>
    <scope>NUCLEOTIDE SEQUENCE</scope>
    <source>
        <strain evidence="12">IBT 29677</strain>
    </source>
</reference>
<dbReference type="EMBL" id="JAPZBU010000008">
    <property type="protein sequence ID" value="KAJ5392013.1"/>
    <property type="molecule type" value="Genomic_DNA"/>
</dbReference>
<name>A0A9W9VYY2_9EURO</name>
<dbReference type="RefSeq" id="XP_056487691.1">
    <property type="nucleotide sequence ID" value="XM_056632140.1"/>
</dbReference>
<evidence type="ECO:0000259" key="10">
    <source>
        <dbReference type="PROSITE" id="PS50867"/>
    </source>
</evidence>
<dbReference type="PANTHER" id="PTHR46223:SF3">
    <property type="entry name" value="HISTONE-LYSINE N-METHYLTRANSFERASE SET-23"/>
    <property type="match status" value="1"/>
</dbReference>
<evidence type="ECO:0000256" key="3">
    <source>
        <dbReference type="ARBA" id="ARBA00022603"/>
    </source>
</evidence>
<evidence type="ECO:0000256" key="5">
    <source>
        <dbReference type="ARBA" id="ARBA00022691"/>
    </source>
</evidence>
<dbReference type="GeneID" id="81371120"/>
<gene>
    <name evidence="12" type="ORF">N7509_007503</name>
</gene>
<sequence length="484" mass="54161">MSKPPIIDFIDLTEDTDMEDAVDDPTPEPPLPNGFIKVNSVMPQKLGDLGSATFSSTLVVSPASANKRKSSELDDSEQETLRTPTDPPRPMTLTKASQTTVRVEVPSPSLSLDQYVKVEPKHDGLSEKYYPVESVERSEAFDRRYPYKRAVKRSLVSLSADVGHRRGGDPSTDDLESIQRASLTHSLSRLQGPEVFFNIEKQNLFMLAASNFGFIQEYVLRDGVQEVPEAFNSGCECAGGACEPDKCSCLATEEESEELIVPYQLGNMALDPDFLKRKSMIYECNHRCGCRGNCRFNVTQRGRRFRLEIFHTGNRGFGLRSPDDIQIGEYLDRYLGEVLTKEEADQREDDQKISYLFGLDFMVGSTDISEQEIYVVDGQKFGNATRFMNHSCNPNCKIIPVSVNHGDEKLYYLAFFALRYIPAGTELTFDYNPGFDKKEKMSSGAVKCLCGDKKCRGQLWPNARKQNQQGFAADTSADSSSSDE</sequence>
<dbReference type="InterPro" id="IPR001214">
    <property type="entry name" value="SET_dom"/>
</dbReference>
<dbReference type="InterPro" id="IPR007728">
    <property type="entry name" value="Pre-SET_dom"/>
</dbReference>
<feature type="region of interest" description="Disordered" evidence="8">
    <location>
        <begin position="1"/>
        <end position="33"/>
    </location>
</feature>
<dbReference type="GO" id="GO:0008270">
    <property type="term" value="F:zinc ion binding"/>
    <property type="evidence" value="ECO:0007669"/>
    <property type="project" value="InterPro"/>
</dbReference>
<keyword evidence="7" id="KW-0862">Zinc</keyword>
<dbReference type="OrthoDB" id="308383at2759"/>
<evidence type="ECO:0000256" key="2">
    <source>
        <dbReference type="ARBA" id="ARBA00022454"/>
    </source>
</evidence>
<keyword evidence="5" id="KW-0949">S-adenosyl-L-methionine</keyword>
<evidence type="ECO:0000256" key="8">
    <source>
        <dbReference type="SAM" id="MobiDB-lite"/>
    </source>
</evidence>
<evidence type="ECO:0000313" key="13">
    <source>
        <dbReference type="Proteomes" id="UP001147747"/>
    </source>
</evidence>
<feature type="domain" description="Pre-SET" evidence="10">
    <location>
        <begin position="233"/>
        <end position="302"/>
    </location>
</feature>
<evidence type="ECO:0000256" key="1">
    <source>
        <dbReference type="ARBA" id="ARBA00004286"/>
    </source>
</evidence>
<feature type="compositionally biased region" description="Acidic residues" evidence="8">
    <location>
        <begin position="11"/>
        <end position="26"/>
    </location>
</feature>
<dbReference type="GO" id="GO:0042054">
    <property type="term" value="F:histone methyltransferase activity"/>
    <property type="evidence" value="ECO:0007669"/>
    <property type="project" value="InterPro"/>
</dbReference>
<evidence type="ECO:0000256" key="4">
    <source>
        <dbReference type="ARBA" id="ARBA00022679"/>
    </source>
</evidence>
<evidence type="ECO:0000259" key="11">
    <source>
        <dbReference type="PROSITE" id="PS50868"/>
    </source>
</evidence>
<accession>A0A9W9VYY2</accession>
<dbReference type="InterPro" id="IPR050973">
    <property type="entry name" value="H3K9_Histone-Lys_N-MTase"/>
</dbReference>
<keyword evidence="2" id="KW-0158">Chromosome</keyword>
<proteinExistence type="predicted"/>
<dbReference type="InterPro" id="IPR003616">
    <property type="entry name" value="Post-SET_dom"/>
</dbReference>
<keyword evidence="13" id="KW-1185">Reference proteome</keyword>
<dbReference type="GO" id="GO:0005694">
    <property type="term" value="C:chromosome"/>
    <property type="evidence" value="ECO:0007669"/>
    <property type="project" value="UniProtKB-SubCell"/>
</dbReference>
<feature type="region of interest" description="Disordered" evidence="8">
    <location>
        <begin position="61"/>
        <end position="99"/>
    </location>
</feature>
<comment type="caution">
    <text evidence="12">The sequence shown here is derived from an EMBL/GenBank/DDBJ whole genome shotgun (WGS) entry which is preliminary data.</text>
</comment>
<keyword evidence="4" id="KW-0808">Transferase</keyword>
<evidence type="ECO:0000256" key="7">
    <source>
        <dbReference type="ARBA" id="ARBA00022833"/>
    </source>
</evidence>
<dbReference type="PROSITE" id="PS50280">
    <property type="entry name" value="SET"/>
    <property type="match status" value="1"/>
</dbReference>
<evidence type="ECO:0000313" key="12">
    <source>
        <dbReference type="EMBL" id="KAJ5392013.1"/>
    </source>
</evidence>
<dbReference type="AlphaFoldDB" id="A0A9W9VYY2"/>
<feature type="domain" description="Post-SET" evidence="11">
    <location>
        <begin position="444"/>
        <end position="460"/>
    </location>
</feature>
<comment type="subcellular location">
    <subcellularLocation>
        <location evidence="1">Chromosome</location>
    </subcellularLocation>
</comment>
<keyword evidence="6" id="KW-0479">Metal-binding</keyword>
<dbReference type="Pfam" id="PF05033">
    <property type="entry name" value="Pre-SET"/>
    <property type="match status" value="1"/>
</dbReference>
<dbReference type="PROSITE" id="PS50867">
    <property type="entry name" value="PRE_SET"/>
    <property type="match status" value="1"/>
</dbReference>
<dbReference type="PROSITE" id="PS50868">
    <property type="entry name" value="POST_SET"/>
    <property type="match status" value="1"/>
</dbReference>
<reference evidence="12" key="1">
    <citation type="submission" date="2022-12" db="EMBL/GenBank/DDBJ databases">
        <authorList>
            <person name="Petersen C."/>
        </authorList>
    </citation>
    <scope>NUCLEOTIDE SEQUENCE</scope>
    <source>
        <strain evidence="12">IBT 29677</strain>
    </source>
</reference>
<dbReference type="PANTHER" id="PTHR46223">
    <property type="entry name" value="HISTONE-LYSINE N-METHYLTRANSFERASE SUV39H"/>
    <property type="match status" value="1"/>
</dbReference>
<dbReference type="Pfam" id="PF00856">
    <property type="entry name" value="SET"/>
    <property type="match status" value="1"/>
</dbReference>
<organism evidence="12 13">
    <name type="scientific">Penicillium cosmopolitanum</name>
    <dbReference type="NCBI Taxonomy" id="1131564"/>
    <lineage>
        <taxon>Eukaryota</taxon>
        <taxon>Fungi</taxon>
        <taxon>Dikarya</taxon>
        <taxon>Ascomycota</taxon>
        <taxon>Pezizomycotina</taxon>
        <taxon>Eurotiomycetes</taxon>
        <taxon>Eurotiomycetidae</taxon>
        <taxon>Eurotiales</taxon>
        <taxon>Aspergillaceae</taxon>
        <taxon>Penicillium</taxon>
    </lineage>
</organism>
<dbReference type="Gene3D" id="2.170.270.10">
    <property type="entry name" value="SET domain"/>
    <property type="match status" value="1"/>
</dbReference>
<dbReference type="Proteomes" id="UP001147747">
    <property type="component" value="Unassembled WGS sequence"/>
</dbReference>
<feature type="domain" description="SET" evidence="9">
    <location>
        <begin position="305"/>
        <end position="432"/>
    </location>
</feature>
<dbReference type="SUPFAM" id="SSF82199">
    <property type="entry name" value="SET domain"/>
    <property type="match status" value="1"/>
</dbReference>
<protein>
    <submittedName>
        <fullName evidence="12">Uncharacterized protein</fullName>
    </submittedName>
</protein>
<evidence type="ECO:0000256" key="6">
    <source>
        <dbReference type="ARBA" id="ARBA00022723"/>
    </source>
</evidence>
<dbReference type="GO" id="GO:0032259">
    <property type="term" value="P:methylation"/>
    <property type="evidence" value="ECO:0007669"/>
    <property type="project" value="UniProtKB-KW"/>
</dbReference>
<evidence type="ECO:0000259" key="9">
    <source>
        <dbReference type="PROSITE" id="PS50280"/>
    </source>
</evidence>